<dbReference type="InterPro" id="IPR032179">
    <property type="entry name" value="Cry22Aa_Ig-like"/>
</dbReference>
<dbReference type="Gene3D" id="3.20.20.80">
    <property type="entry name" value="Glycosidases"/>
    <property type="match status" value="2"/>
</dbReference>
<evidence type="ECO:0000256" key="2">
    <source>
        <dbReference type="ARBA" id="ARBA00022801"/>
    </source>
</evidence>
<dbReference type="PROSITE" id="PS51910">
    <property type="entry name" value="GH18_2"/>
    <property type="match status" value="2"/>
</dbReference>
<keyword evidence="5" id="KW-0732">Signal</keyword>
<dbReference type="GO" id="GO:0008061">
    <property type="term" value="F:chitin binding"/>
    <property type="evidence" value="ECO:0007669"/>
    <property type="project" value="InterPro"/>
</dbReference>
<feature type="signal peptide" evidence="5">
    <location>
        <begin position="1"/>
        <end position="35"/>
    </location>
</feature>
<dbReference type="SUPFAM" id="SSF51445">
    <property type="entry name" value="(Trans)glycosidases"/>
    <property type="match status" value="2"/>
</dbReference>
<dbReference type="InterPro" id="IPR017853">
    <property type="entry name" value="GH"/>
</dbReference>
<dbReference type="GO" id="GO:0030246">
    <property type="term" value="F:carbohydrate binding"/>
    <property type="evidence" value="ECO:0007669"/>
    <property type="project" value="InterPro"/>
</dbReference>
<dbReference type="InterPro" id="IPR046746">
    <property type="entry name" value="Big_15"/>
</dbReference>
<dbReference type="Proteomes" id="UP000535908">
    <property type="component" value="Unassembled WGS sequence"/>
</dbReference>
<dbReference type="EMBL" id="JAARWN010000003">
    <property type="protein sequence ID" value="MBC1935867.1"/>
    <property type="molecule type" value="Genomic_DNA"/>
</dbReference>
<dbReference type="GO" id="GO:0005975">
    <property type="term" value="P:carbohydrate metabolic process"/>
    <property type="evidence" value="ECO:0007669"/>
    <property type="project" value="InterPro"/>
</dbReference>
<organism evidence="7 8">
    <name type="scientific">Listeria grandensis</name>
    <dbReference type="NCBI Taxonomy" id="1494963"/>
    <lineage>
        <taxon>Bacteria</taxon>
        <taxon>Bacillati</taxon>
        <taxon>Bacillota</taxon>
        <taxon>Bacilli</taxon>
        <taxon>Bacillales</taxon>
        <taxon>Listeriaceae</taxon>
        <taxon>Listeria</taxon>
    </lineage>
</organism>
<dbReference type="Pfam" id="PF16403">
    <property type="entry name" value="Bact_surface_Ig-like"/>
    <property type="match status" value="2"/>
</dbReference>
<dbReference type="Gene3D" id="2.60.40.10">
    <property type="entry name" value="Immunoglobulins"/>
    <property type="match status" value="2"/>
</dbReference>
<keyword evidence="3 4" id="KW-0326">Glycosidase</keyword>
<dbReference type="Pfam" id="PF20622">
    <property type="entry name" value="Big_15"/>
    <property type="match status" value="4"/>
</dbReference>
<dbReference type="GO" id="GO:0005576">
    <property type="term" value="C:extracellular region"/>
    <property type="evidence" value="ECO:0007669"/>
    <property type="project" value="InterPro"/>
</dbReference>
<evidence type="ECO:0000313" key="8">
    <source>
        <dbReference type="Proteomes" id="UP000535908"/>
    </source>
</evidence>
<dbReference type="CDD" id="cd06543">
    <property type="entry name" value="GH18_PF-ChiA-like"/>
    <property type="match status" value="1"/>
</dbReference>
<feature type="domain" description="GH18" evidence="6">
    <location>
        <begin position="164"/>
        <end position="478"/>
    </location>
</feature>
<comment type="caution">
    <text evidence="7">The sequence shown here is derived from an EMBL/GenBank/DDBJ whole genome shotgun (WGS) entry which is preliminary data.</text>
</comment>
<comment type="similarity">
    <text evidence="1">Belongs to the glycosyl hydrolase 18 family. Chitinase class II subfamily.</text>
</comment>
<dbReference type="InterPro" id="IPR013783">
    <property type="entry name" value="Ig-like_fold"/>
</dbReference>
<evidence type="ECO:0000256" key="5">
    <source>
        <dbReference type="SAM" id="SignalP"/>
    </source>
</evidence>
<proteinExistence type="inferred from homology"/>
<protein>
    <submittedName>
        <fullName evidence="7">DUF5011 domain-containing protein</fullName>
    </submittedName>
</protein>
<evidence type="ECO:0000256" key="4">
    <source>
        <dbReference type="RuleBase" id="RU000489"/>
    </source>
</evidence>
<evidence type="ECO:0000313" key="7">
    <source>
        <dbReference type="EMBL" id="MBC1935867.1"/>
    </source>
</evidence>
<dbReference type="PANTHER" id="PTHR42976:SF1">
    <property type="entry name" value="GH18 DOMAIN-CONTAINING PROTEIN-RELATED"/>
    <property type="match status" value="1"/>
</dbReference>
<evidence type="ECO:0000256" key="1">
    <source>
        <dbReference type="ARBA" id="ARBA00009121"/>
    </source>
</evidence>
<sequence>MKNSKKITLKWNKALAVALITGVVASSPLSIVANASEQKLKQALMNNTTAENESLWTEWSIVTASSGFGASDTTGKQVKHKGKIYQSKWWTNGAEDKEPGTDEAYNTGWDEVGIIDASGNVTLNSGILPNPYKISDEDVPSEQPYDRIDAGKGKKWGDKVFAPYVDIGLWYNEESTTGYTGLYNLSREAKKSGIEYANLGFIVSDPTKDEGQGDDYKKNATFGGAYNVDGTGVSGGSITKLTKQIKEFRENGGDVLVSFGGENGTPLHAVYDNAEELADKYIEIIEHYGLTTIDFDIEGSHVRDKEAWERNNQAIKIVQDKMGADAPDIWYTFPVLPTGLVGEGTDNDSYNVMTDAVQKGIDVKGVNIMTMCFGPAFVEGPTDEYYKYVVSASESLKAQMQAIYKTAGKELTDAEAYKKIGLTPWAGKSTQPNETFVQSDARELMKYANEKNIGMLSFWSINRDNDLPDDLKHTGIEQEEYEFSKILDSFDGNASEIPDTTPTIKGATGKTINQGDAFDKMAGVTAEDKEDGNLTSKIKVTGEVDTTTPGTYTLTYAVTDSANQTSTITRKITVQEVASEATITPNKFVMYNDSYLTGKFTGDVSKIKVVVDGDEGGTYAGGTIENGEFEFYAKNKIHNSFDKVTIIAYNAKGDQVDSKEVSLENPDGSGTVAVENYVLHHSKYVEGTFEGNVSKVQLQVGEEIFNPTAVKDGKFSYYAHGKIKNTTDKVMLIGLDKRGHKIDQKEVKVTDTVIDTITPNEFVMYNDSYLTGKFTGDIAKIKVVVDGEQGGTYNGGTVENGEFEFYAKNKIHNSFDKVTINAYNAEGDQVDSKEVSIKNPDGEGTVAVEDYTLGQSKYVEGTFEGNVSKVQLQVGEETYNPAAVTDGKFSVYAHGKIKNTTDKVTLIGLDKRGHKIDQKEVKVIENQNTAPTFAGATDKTINKGTAFDKLAGVTATDKEDGDLTSAIKVTGDVDTSKPGEYKLIYSVKDSAGKETKVTRKVTVKDVLVPVDPAAEMVNPEDDVLVGYWHNWPAGNKDGYKGGSSAAMDLTDIRKEYNVIDASFMKSVGNGTIPTFKPYNMTDAEFRAQIGELNQDGRAVLMALGGADAHIELKESDKEAFKAEIIRMVDTYGFDGLDIDLEQNAITAGDNETVIPEVLREVKDHYKAQGKNFLITMAPEFPYLKPGEAYEAYIKGLDGYYDWINPQLYNQGGDGVWVDELNLWLTQNNDDMKEEFLYYMADSLSQGTRGYLQIPADKLVLGLPTNNDAAATGYVIDPADVKGAMDRLKAEGNLIKGLMTWSVNWDAGKDKDGKAYNWEFVNRYAPMLFGDAKK</sequence>
<name>A0A7X0Y3S4_9LIST</name>
<dbReference type="InterPro" id="IPR052750">
    <property type="entry name" value="GH18_Chitinase"/>
</dbReference>
<reference evidence="7 8" key="1">
    <citation type="submission" date="2020-03" db="EMBL/GenBank/DDBJ databases">
        <title>Soil Listeria distribution.</title>
        <authorList>
            <person name="Liao J."/>
            <person name="Wiedmann M."/>
        </authorList>
    </citation>
    <scope>NUCLEOTIDE SEQUENCE [LARGE SCALE GENOMIC DNA]</scope>
    <source>
        <strain evidence="7 8">FSL L7-0741</strain>
    </source>
</reference>
<dbReference type="InterPro" id="IPR011583">
    <property type="entry name" value="Chitinase_II/V-like_cat"/>
</dbReference>
<dbReference type="GO" id="GO:0004553">
    <property type="term" value="F:hydrolase activity, hydrolyzing O-glycosyl compounds"/>
    <property type="evidence" value="ECO:0007669"/>
    <property type="project" value="InterPro"/>
</dbReference>
<dbReference type="PROSITE" id="PS01095">
    <property type="entry name" value="GH18_1"/>
    <property type="match status" value="1"/>
</dbReference>
<gene>
    <name evidence="7" type="ORF">HCA69_05770</name>
</gene>
<feature type="domain" description="GH18" evidence="6">
    <location>
        <begin position="1022"/>
        <end position="1322"/>
    </location>
</feature>
<evidence type="ECO:0000259" key="6">
    <source>
        <dbReference type="PROSITE" id="PS51910"/>
    </source>
</evidence>
<feature type="chain" id="PRO_5031395447" evidence="5">
    <location>
        <begin position="36"/>
        <end position="1333"/>
    </location>
</feature>
<dbReference type="Gene3D" id="2.10.10.20">
    <property type="entry name" value="Carbohydrate-binding module superfamily 5/12"/>
    <property type="match status" value="1"/>
</dbReference>
<dbReference type="SMART" id="SM00636">
    <property type="entry name" value="Glyco_18"/>
    <property type="match status" value="1"/>
</dbReference>
<dbReference type="InterPro" id="IPR036573">
    <property type="entry name" value="CBM_sf_5/12"/>
</dbReference>
<dbReference type="PANTHER" id="PTHR42976">
    <property type="entry name" value="BIFUNCTIONAL CHITINASE/LYSOZYME-RELATED"/>
    <property type="match status" value="1"/>
</dbReference>
<keyword evidence="2 4" id="KW-0378">Hydrolase</keyword>
<dbReference type="SUPFAM" id="SSF51055">
    <property type="entry name" value="Carbohydrate binding domain"/>
    <property type="match status" value="1"/>
</dbReference>
<dbReference type="CDD" id="cd02871">
    <property type="entry name" value="GH18_chitinase_D-like"/>
    <property type="match status" value="1"/>
</dbReference>
<accession>A0A7X0Y3S4</accession>
<dbReference type="InterPro" id="IPR001223">
    <property type="entry name" value="Glyco_hydro18_cat"/>
</dbReference>
<dbReference type="InterPro" id="IPR001579">
    <property type="entry name" value="Glyco_hydro_18_chit_AS"/>
</dbReference>
<dbReference type="Pfam" id="PF00704">
    <property type="entry name" value="Glyco_hydro_18"/>
    <property type="match status" value="1"/>
</dbReference>
<evidence type="ECO:0000256" key="3">
    <source>
        <dbReference type="ARBA" id="ARBA00023295"/>
    </source>
</evidence>